<evidence type="ECO:0000313" key="2">
    <source>
        <dbReference type="EMBL" id="ANB71928.1"/>
    </source>
</evidence>
<dbReference type="KEGG" id="buz:AYM40_05730"/>
<proteinExistence type="predicted"/>
<evidence type="ECO:0000313" key="3">
    <source>
        <dbReference type="Proteomes" id="UP000076852"/>
    </source>
</evidence>
<dbReference type="PRINTS" id="PR01994">
    <property type="entry name" value="ANTIREPRESSR"/>
</dbReference>
<keyword evidence="3" id="KW-1185">Reference proteome</keyword>
<dbReference type="AlphaFoldDB" id="A0A160FJ43"/>
<reference evidence="2 3" key="1">
    <citation type="journal article" date="2016" name="Gene">
        <title>PacBio SMRT assembly of a complex multi-replicon genome reveals chlorocatechol degradative operon in a region of genome plasticity.</title>
        <authorList>
            <person name="Ricker N."/>
            <person name="Shen S.Y."/>
            <person name="Goordial J."/>
            <person name="Jin S."/>
            <person name="Fulthorpe R.R."/>
        </authorList>
    </citation>
    <scope>NUCLEOTIDE SEQUENCE [LARGE SCALE GENOMIC DNA]</scope>
    <source>
        <strain evidence="2 3">OLGA172</strain>
    </source>
</reference>
<dbReference type="InterPro" id="IPR018875">
    <property type="entry name" value="Antirepressor_Ant_N"/>
</dbReference>
<evidence type="ECO:0000259" key="1">
    <source>
        <dbReference type="Pfam" id="PF10547"/>
    </source>
</evidence>
<gene>
    <name evidence="2" type="ORF">AYM40_05730</name>
</gene>
<name>A0A160FJ43_9BURK</name>
<organism evidence="2 3">
    <name type="scientific">Paraburkholderia phytofirmans OLGA172</name>
    <dbReference type="NCBI Taxonomy" id="1417228"/>
    <lineage>
        <taxon>Bacteria</taxon>
        <taxon>Pseudomonadati</taxon>
        <taxon>Pseudomonadota</taxon>
        <taxon>Betaproteobacteria</taxon>
        <taxon>Burkholderiales</taxon>
        <taxon>Burkholderiaceae</taxon>
        <taxon>Paraburkholderia</taxon>
    </lineage>
</organism>
<accession>A0A160FJ43</accession>
<dbReference type="Pfam" id="PF10547">
    <property type="entry name" value="P22_AR_N"/>
    <property type="match status" value="1"/>
</dbReference>
<dbReference type="EMBL" id="CP014578">
    <property type="protein sequence ID" value="ANB71928.1"/>
    <property type="molecule type" value="Genomic_DNA"/>
</dbReference>
<dbReference type="Proteomes" id="UP000076852">
    <property type="component" value="Chromosome 1"/>
</dbReference>
<dbReference type="RefSeq" id="WP_063495377.1">
    <property type="nucleotide sequence ID" value="NZ_CP014578.1"/>
</dbReference>
<sequence length="232" mass="26275">MHPSTRALSRQIKVPFHGTDLYVVEHDGQPYTAVKPIVEGMGLDWKSQQVKMRQRFRSSMAEIAMIGGDGQLRPMTCLPVRKLPGWLHSISLGKVRPAVRERVAEYQAECDDALWRFWNAGVNVNMHQVCSGREKSTSADRADALRLATELVIDRHVPYSSAYRVMHFYAGACSFRDMSRDQAMLATEFASRLLSHLDTLGDWEQIDKHRSRLLCGPVQLSLALHPRLGPSY</sequence>
<protein>
    <recommendedName>
        <fullName evidence="1">Antirepressor protein ant N-terminal domain-containing protein</fullName>
    </recommendedName>
</protein>
<dbReference type="OrthoDB" id="1042522at2"/>
<feature type="domain" description="Antirepressor protein ant N-terminal" evidence="1">
    <location>
        <begin position="13"/>
        <end position="121"/>
    </location>
</feature>